<keyword evidence="2" id="KW-0812">Transmembrane</keyword>
<dbReference type="AlphaFoldDB" id="A0A399RZT4"/>
<feature type="domain" description="Endonuclease/exonuclease/phosphatase" evidence="3">
    <location>
        <begin position="126"/>
        <end position="331"/>
    </location>
</feature>
<keyword evidence="2" id="KW-0472">Membrane</keyword>
<accession>A0A399RZT4</accession>
<evidence type="ECO:0000256" key="2">
    <source>
        <dbReference type="SAM" id="Phobius"/>
    </source>
</evidence>
<feature type="transmembrane region" description="Helical" evidence="2">
    <location>
        <begin position="81"/>
        <end position="100"/>
    </location>
</feature>
<proteinExistence type="predicted"/>
<feature type="transmembrane region" description="Helical" evidence="2">
    <location>
        <begin position="16"/>
        <end position="40"/>
    </location>
</feature>
<dbReference type="InterPro" id="IPR005135">
    <property type="entry name" value="Endo/exonuclease/phosphatase"/>
</dbReference>
<comment type="caution">
    <text evidence="4">The sequence shown here is derived from an EMBL/GenBank/DDBJ whole genome shotgun (WGS) entry which is preliminary data.</text>
</comment>
<dbReference type="OrthoDB" id="9796594at2"/>
<keyword evidence="5" id="KW-1185">Reference proteome</keyword>
<reference evidence="5" key="1">
    <citation type="submission" date="2018-08" db="EMBL/GenBank/DDBJ databases">
        <title>Mucilaginibacter sp. MYSH2.</title>
        <authorList>
            <person name="Seo T."/>
        </authorList>
    </citation>
    <scope>NUCLEOTIDE SEQUENCE [LARGE SCALE GENOMIC DNA]</scope>
    <source>
        <strain evidence="5">KIRAN</strain>
    </source>
</reference>
<feature type="compositionally biased region" description="Basic and acidic residues" evidence="1">
    <location>
        <begin position="345"/>
        <end position="355"/>
    </location>
</feature>
<evidence type="ECO:0000313" key="5">
    <source>
        <dbReference type="Proteomes" id="UP000266005"/>
    </source>
</evidence>
<evidence type="ECO:0000256" key="1">
    <source>
        <dbReference type="SAM" id="MobiDB-lite"/>
    </source>
</evidence>
<dbReference type="SUPFAM" id="SSF56219">
    <property type="entry name" value="DNase I-like"/>
    <property type="match status" value="1"/>
</dbReference>
<dbReference type="EMBL" id="QWGE01000003">
    <property type="protein sequence ID" value="RIJ37440.1"/>
    <property type="molecule type" value="Genomic_DNA"/>
</dbReference>
<keyword evidence="4" id="KW-0540">Nuclease</keyword>
<dbReference type="Proteomes" id="UP000266005">
    <property type="component" value="Unassembled WGS sequence"/>
</dbReference>
<sequence>MPQTTSYGKRTLKTRLLNILSILTRALAVVAIIGTVVPLFPFEEWFVRVFDFPRLQLFCLALGSFILYLTLYYQHRKRGKFFLLLLAVVVIYQAINIYPYTMLAEVQTKQTERDPADTTQLSIMVSNVLMTNTKYSKLMGKVEDYQPDILLLLESDSVWQHALQPLMAHYPYRIEIPLHNTYGMHLYSKLPLRQKRVNYLLSKEIPSIKTYVQLRSGDWVELRGVHPKPPVPTEDGNSRKRDAEIILVGEDVSDSKYPVVVAGDFNDVAWSATTKLFQEVSGLLDPRIGRGFYSTFNANYPLLRWPLDHVFHSTHFKLVEMQRLSGIGSDHFPIYIKLSYEPDEKYEQTAPKADEGTQEEATETITEGIEEAKSTEQPATGTK</sequence>
<gene>
    <name evidence="4" type="ORF">D1627_09960</name>
</gene>
<protein>
    <submittedName>
        <fullName evidence="4">Endonuclease</fullName>
    </submittedName>
</protein>
<dbReference type="Pfam" id="PF03372">
    <property type="entry name" value="Exo_endo_phos"/>
    <property type="match status" value="1"/>
</dbReference>
<keyword evidence="2" id="KW-1133">Transmembrane helix</keyword>
<keyword evidence="4" id="KW-0255">Endonuclease</keyword>
<feature type="transmembrane region" description="Helical" evidence="2">
    <location>
        <begin position="55"/>
        <end position="74"/>
    </location>
</feature>
<dbReference type="InterPro" id="IPR036691">
    <property type="entry name" value="Endo/exonu/phosph_ase_sf"/>
</dbReference>
<organism evidence="4 5">
    <name type="scientific">Pontibacter oryzae</name>
    <dbReference type="NCBI Taxonomy" id="2304593"/>
    <lineage>
        <taxon>Bacteria</taxon>
        <taxon>Pseudomonadati</taxon>
        <taxon>Bacteroidota</taxon>
        <taxon>Cytophagia</taxon>
        <taxon>Cytophagales</taxon>
        <taxon>Hymenobacteraceae</taxon>
        <taxon>Pontibacter</taxon>
    </lineage>
</organism>
<dbReference type="RefSeq" id="WP_119432096.1">
    <property type="nucleotide sequence ID" value="NZ_QWGE01000003.1"/>
</dbReference>
<dbReference type="GO" id="GO:0004519">
    <property type="term" value="F:endonuclease activity"/>
    <property type="evidence" value="ECO:0007669"/>
    <property type="project" value="UniProtKB-KW"/>
</dbReference>
<dbReference type="Gene3D" id="3.60.10.10">
    <property type="entry name" value="Endonuclease/exonuclease/phosphatase"/>
    <property type="match status" value="1"/>
</dbReference>
<evidence type="ECO:0000259" key="3">
    <source>
        <dbReference type="Pfam" id="PF03372"/>
    </source>
</evidence>
<evidence type="ECO:0000313" key="4">
    <source>
        <dbReference type="EMBL" id="RIJ37440.1"/>
    </source>
</evidence>
<keyword evidence="4" id="KW-0378">Hydrolase</keyword>
<name>A0A399RZT4_9BACT</name>
<feature type="region of interest" description="Disordered" evidence="1">
    <location>
        <begin position="345"/>
        <end position="383"/>
    </location>
</feature>